<keyword evidence="7" id="KW-0444">Lipid biosynthesis</keyword>
<dbReference type="NCBIfam" id="TIGR00473">
    <property type="entry name" value="pssA"/>
    <property type="match status" value="1"/>
</dbReference>
<feature type="active site" description="Nucleophile" evidence="21">
    <location>
        <position position="187"/>
    </location>
</feature>
<keyword evidence="15" id="KW-1133">Transmembrane helix</keyword>
<dbReference type="Gene3D" id="1.20.120.1760">
    <property type="match status" value="1"/>
</dbReference>
<keyword evidence="14" id="KW-0256">Endoplasmic reticulum</keyword>
<evidence type="ECO:0000313" key="27">
    <source>
        <dbReference type="Proteomes" id="UP001239445"/>
    </source>
</evidence>
<dbReference type="GO" id="GO:0005789">
    <property type="term" value="C:endoplasmic reticulum membrane"/>
    <property type="evidence" value="ECO:0007669"/>
    <property type="project" value="UniProtKB-SubCell"/>
</dbReference>
<dbReference type="InterPro" id="IPR043130">
    <property type="entry name" value="CDP-OH_PTrfase_TM_dom"/>
</dbReference>
<evidence type="ECO:0000256" key="11">
    <source>
        <dbReference type="ARBA" id="ARBA00022786"/>
    </source>
</evidence>
<dbReference type="InterPro" id="IPR001578">
    <property type="entry name" value="Peptidase_C12_UCH"/>
</dbReference>
<keyword evidence="19" id="KW-1208">Phospholipid metabolism</keyword>
<feature type="region of interest" description="Disordered" evidence="24">
    <location>
        <begin position="518"/>
        <end position="565"/>
    </location>
</feature>
<evidence type="ECO:0000256" key="21">
    <source>
        <dbReference type="PROSITE-ProRule" id="PRU01393"/>
    </source>
</evidence>
<dbReference type="EC" id="3.4.19.12" evidence="23"/>
<evidence type="ECO:0000256" key="13">
    <source>
        <dbReference type="ARBA" id="ARBA00022807"/>
    </source>
</evidence>
<feature type="active site" description="Proton donor" evidence="21">
    <location>
        <position position="284"/>
    </location>
</feature>
<evidence type="ECO:0000256" key="4">
    <source>
        <dbReference type="ARBA" id="ARBA00005189"/>
    </source>
</evidence>
<dbReference type="InterPro" id="IPR004533">
    <property type="entry name" value="CDP-diaglyc--ser_O-PTrfase"/>
</dbReference>
<evidence type="ECO:0000256" key="19">
    <source>
        <dbReference type="ARBA" id="ARBA00023264"/>
    </source>
</evidence>
<dbReference type="InterPro" id="IPR048254">
    <property type="entry name" value="CDP_ALCOHOL_P_TRANSF_CS"/>
</dbReference>
<sequence>MTQGDAHEATDACSAKGTSSPATKTDAEAGLRRSGRARKAPVQFYSTSPPPGSTSASARGTGSAATRSKRGSGAADESLAGLDDDGEALKLLRDSLSPWKEGEQAQWPSWIEVESDPELFNAILKKLGVNGAKIEEVFCLDDESLALLPAPVYGLIFLYQYNGDETQETQEAPKELWFANQTTSNACATIAMLNILMNANDEVLGEKLAELKKASMDLTPAVRGNLISHSDWIRTAHNSFARRLDLLDAALYLENEYDKSKKKRGKARVPRAGKKKKPSDVAYHFIAFVPVGNTVWQLDGMEAGPVAIGEFAPGEPWTSVAGPVISARMMQYETEQISFNLLAMCGDQFGLLRRELAVNIRCLQQLDTKRSDSPGWSDFEDDERVELLDGRDANLLANYGLDKEDIEILSRGSTLLAELQSRGFRAGAGPDECKMLRGQLYSDQQHILSRWVAESGSSGVIAGGALGRTQDYTPAIHAWLSKLAEHGRGCSRSLHQAASATPWAEAFHASRCASQSRSTTFLEQGKRKKEKEKMSKRTSGAVASAAAANGASSSKELTDEPSYDKQKDLLSSETGHFSLIRAMHLADLITELNGACGILSIFSSLRYCLGDPAQRSNIYLALAFLPLGLFFDFFDGKVARWRKKSSMMGQELDSLADLISFGVAPAVVAFSIGIRTPLDHLCLAFFVLCGLTRLARFNVTAGSIPKDATGKASYFEGTPIPTSLGLDAMMAWWVSQGWILDAIPGGVWFAGTPLEFHPVVLVFMIHGCLMTSKTIHVPKP</sequence>
<keyword evidence="8 21" id="KW-0645">Protease</keyword>
<accession>A0AAJ0F3I3</accession>
<feature type="compositionally biased region" description="Low complexity" evidence="24">
    <location>
        <begin position="537"/>
        <end position="554"/>
    </location>
</feature>
<dbReference type="GO" id="GO:0004843">
    <property type="term" value="F:cysteine-type deubiquitinase activity"/>
    <property type="evidence" value="ECO:0007669"/>
    <property type="project" value="UniProtKB-UniRule"/>
</dbReference>
<keyword evidence="27" id="KW-1185">Reference proteome</keyword>
<feature type="compositionally biased region" description="Basic residues" evidence="24">
    <location>
        <begin position="526"/>
        <end position="536"/>
    </location>
</feature>
<dbReference type="PANTHER" id="PTHR10589:SF16">
    <property type="entry name" value="UBIQUITIN CARBOXYL-TERMINAL HYDROLASE ISOZYME L5"/>
    <property type="match status" value="1"/>
</dbReference>
<keyword evidence="16" id="KW-0443">Lipid metabolism</keyword>
<keyword evidence="12 21" id="KW-0378">Hydrolase</keyword>
<feature type="domain" description="UCH catalytic" evidence="25">
    <location>
        <begin position="109"/>
        <end position="346"/>
    </location>
</feature>
<name>A0AAJ0F3I3_9PEZI</name>
<evidence type="ECO:0000256" key="14">
    <source>
        <dbReference type="ARBA" id="ARBA00022824"/>
    </source>
</evidence>
<protein>
    <recommendedName>
        <fullName evidence="23">Ubiquitin carboxyl-terminal hydrolase</fullName>
        <ecNumber evidence="23">3.4.19.12</ecNumber>
    </recommendedName>
</protein>
<comment type="similarity">
    <text evidence="5 21 23">Belongs to the peptidase C12 family.</text>
</comment>
<keyword evidence="17" id="KW-0472">Membrane</keyword>
<feature type="site" description="Transition state stabilizer" evidence="21">
    <location>
        <position position="181"/>
    </location>
</feature>
<keyword evidence="18" id="KW-0594">Phospholipid biosynthesis</keyword>
<dbReference type="EMBL" id="MU839837">
    <property type="protein sequence ID" value="KAK1753506.1"/>
    <property type="molecule type" value="Genomic_DNA"/>
</dbReference>
<evidence type="ECO:0000256" key="22">
    <source>
        <dbReference type="RuleBase" id="RU003750"/>
    </source>
</evidence>
<comment type="pathway">
    <text evidence="20">Phospholipid metabolism; phosphatidylethanolamine biosynthesis; phosphatidylethanolamine from CDP-diacylglycerol: step 1/2.</text>
</comment>
<dbReference type="FunFam" id="3.40.532.10:FF:000010">
    <property type="entry name" value="Ubiquitin carboxyl-terminal hydrolase"/>
    <property type="match status" value="1"/>
</dbReference>
<evidence type="ECO:0000256" key="9">
    <source>
        <dbReference type="ARBA" id="ARBA00022679"/>
    </source>
</evidence>
<dbReference type="Pfam" id="PF01066">
    <property type="entry name" value="CDP-OH_P_transf"/>
    <property type="match status" value="1"/>
</dbReference>
<dbReference type="PROSITE" id="PS00379">
    <property type="entry name" value="CDP_ALCOHOL_P_TRANSF"/>
    <property type="match status" value="1"/>
</dbReference>
<dbReference type="PANTHER" id="PTHR10589">
    <property type="entry name" value="UBIQUITIN CARBOXYL-TERMINAL HYDROLASE"/>
    <property type="match status" value="1"/>
</dbReference>
<evidence type="ECO:0000256" key="16">
    <source>
        <dbReference type="ARBA" id="ARBA00023098"/>
    </source>
</evidence>
<dbReference type="Gene3D" id="3.40.532.10">
    <property type="entry name" value="Peptidase C12, ubiquitin carboxyl-terminal hydrolase"/>
    <property type="match status" value="1"/>
</dbReference>
<dbReference type="GO" id="GO:0006511">
    <property type="term" value="P:ubiquitin-dependent protein catabolic process"/>
    <property type="evidence" value="ECO:0007669"/>
    <property type="project" value="UniProtKB-UniRule"/>
</dbReference>
<evidence type="ECO:0000256" key="10">
    <source>
        <dbReference type="ARBA" id="ARBA00022692"/>
    </source>
</evidence>
<evidence type="ECO:0000256" key="12">
    <source>
        <dbReference type="ARBA" id="ARBA00022801"/>
    </source>
</evidence>
<comment type="pathway">
    <text evidence="4">Lipid metabolism.</text>
</comment>
<dbReference type="InterPro" id="IPR000462">
    <property type="entry name" value="CDP-OH_P_trans"/>
</dbReference>
<evidence type="ECO:0000256" key="8">
    <source>
        <dbReference type="ARBA" id="ARBA00022670"/>
    </source>
</evidence>
<evidence type="ECO:0000256" key="23">
    <source>
        <dbReference type="RuleBase" id="RU361215"/>
    </source>
</evidence>
<dbReference type="PROSITE" id="PS52048">
    <property type="entry name" value="UCH_DOMAIN"/>
    <property type="match status" value="1"/>
</dbReference>
<feature type="region of interest" description="Disordered" evidence="24">
    <location>
        <begin position="1"/>
        <end position="80"/>
    </location>
</feature>
<keyword evidence="10" id="KW-0812">Transmembrane</keyword>
<evidence type="ECO:0000256" key="5">
    <source>
        <dbReference type="ARBA" id="ARBA00009326"/>
    </source>
</evidence>
<evidence type="ECO:0000256" key="17">
    <source>
        <dbReference type="ARBA" id="ARBA00023136"/>
    </source>
</evidence>
<feature type="compositionally biased region" description="Basic and acidic residues" evidence="24">
    <location>
        <begin position="1"/>
        <end position="10"/>
    </location>
</feature>
<dbReference type="SUPFAM" id="SSF54001">
    <property type="entry name" value="Cysteine proteinases"/>
    <property type="match status" value="1"/>
</dbReference>
<comment type="catalytic activity">
    <reaction evidence="2 21 23">
        <text>Thiol-dependent hydrolysis of ester, thioester, amide, peptide and isopeptide bonds formed by the C-terminal Gly of ubiquitin (a 76-residue protein attached to proteins as an intracellular targeting signal).</text>
        <dbReference type="EC" id="3.4.19.12"/>
    </reaction>
</comment>
<evidence type="ECO:0000256" key="18">
    <source>
        <dbReference type="ARBA" id="ARBA00023209"/>
    </source>
</evidence>
<reference evidence="26" key="1">
    <citation type="submission" date="2023-06" db="EMBL/GenBank/DDBJ databases">
        <title>Genome-scale phylogeny and comparative genomics of the fungal order Sordariales.</title>
        <authorList>
            <consortium name="Lawrence Berkeley National Laboratory"/>
            <person name="Hensen N."/>
            <person name="Bonometti L."/>
            <person name="Westerberg I."/>
            <person name="Brannstrom I.O."/>
            <person name="Guillou S."/>
            <person name="Cros-Aarteil S."/>
            <person name="Calhoun S."/>
            <person name="Haridas S."/>
            <person name="Kuo A."/>
            <person name="Mondo S."/>
            <person name="Pangilinan J."/>
            <person name="Riley R."/>
            <person name="Labutti K."/>
            <person name="Andreopoulos B."/>
            <person name="Lipzen A."/>
            <person name="Chen C."/>
            <person name="Yanf M."/>
            <person name="Daum C."/>
            <person name="Ng V."/>
            <person name="Clum A."/>
            <person name="Steindorff A."/>
            <person name="Ohm R."/>
            <person name="Martin F."/>
            <person name="Silar P."/>
            <person name="Natvig D."/>
            <person name="Lalanne C."/>
            <person name="Gautier V."/>
            <person name="Ament-Velasquez S.L."/>
            <person name="Kruys A."/>
            <person name="Hutchinson M.I."/>
            <person name="Powell A.J."/>
            <person name="Barry K."/>
            <person name="Miller A.N."/>
            <person name="Grigoriev I.V."/>
            <person name="Debuchy R."/>
            <person name="Gladieux P."/>
            <person name="Thoren M.H."/>
            <person name="Johannesson H."/>
        </authorList>
    </citation>
    <scope>NUCLEOTIDE SEQUENCE</scope>
    <source>
        <strain evidence="26">PSN4</strain>
    </source>
</reference>
<dbReference type="Pfam" id="PF01088">
    <property type="entry name" value="Peptidase_C12"/>
    <property type="match status" value="1"/>
</dbReference>
<evidence type="ECO:0000256" key="24">
    <source>
        <dbReference type="SAM" id="MobiDB-lite"/>
    </source>
</evidence>
<feature type="compositionally biased region" description="Basic and acidic residues" evidence="24">
    <location>
        <begin position="556"/>
        <end position="565"/>
    </location>
</feature>
<comment type="similarity">
    <text evidence="6 22">Belongs to the CDP-alcohol phosphatidyltransferase class-I family.</text>
</comment>
<dbReference type="AlphaFoldDB" id="A0AAJ0F3I3"/>
<evidence type="ECO:0000256" key="2">
    <source>
        <dbReference type="ARBA" id="ARBA00000707"/>
    </source>
</evidence>
<evidence type="ECO:0000256" key="15">
    <source>
        <dbReference type="ARBA" id="ARBA00022989"/>
    </source>
</evidence>
<evidence type="ECO:0000256" key="6">
    <source>
        <dbReference type="ARBA" id="ARBA00010441"/>
    </source>
</evidence>
<feature type="compositionally biased region" description="Low complexity" evidence="24">
    <location>
        <begin position="53"/>
        <end position="66"/>
    </location>
</feature>
<evidence type="ECO:0000256" key="20">
    <source>
        <dbReference type="ARBA" id="ARBA00060701"/>
    </source>
</evidence>
<comment type="catalytic activity">
    <reaction evidence="1">
        <text>a CDP-1,2-diacyl-sn-glycerol + L-serine = a 1,2-diacyl-sn-glycero-3-phospho-L-serine + CMP + H(+)</text>
        <dbReference type="Rhea" id="RHEA:16913"/>
        <dbReference type="ChEBI" id="CHEBI:15378"/>
        <dbReference type="ChEBI" id="CHEBI:33384"/>
        <dbReference type="ChEBI" id="CHEBI:57262"/>
        <dbReference type="ChEBI" id="CHEBI:58332"/>
        <dbReference type="ChEBI" id="CHEBI:60377"/>
        <dbReference type="EC" id="2.7.8.8"/>
    </reaction>
</comment>
<keyword evidence="13 21" id="KW-0788">Thiol protease</keyword>
<proteinExistence type="inferred from homology"/>
<dbReference type="InterPro" id="IPR036959">
    <property type="entry name" value="Peptidase_C12_UCH_sf"/>
</dbReference>
<evidence type="ECO:0000256" key="7">
    <source>
        <dbReference type="ARBA" id="ARBA00022516"/>
    </source>
</evidence>
<organism evidence="26 27">
    <name type="scientific">Echria macrotheca</name>
    <dbReference type="NCBI Taxonomy" id="438768"/>
    <lineage>
        <taxon>Eukaryota</taxon>
        <taxon>Fungi</taxon>
        <taxon>Dikarya</taxon>
        <taxon>Ascomycota</taxon>
        <taxon>Pezizomycotina</taxon>
        <taxon>Sordariomycetes</taxon>
        <taxon>Sordariomycetidae</taxon>
        <taxon>Sordariales</taxon>
        <taxon>Schizotheciaceae</taxon>
        <taxon>Echria</taxon>
    </lineage>
</organism>
<feature type="site" description="Important for enzyme activity" evidence="21">
    <location>
        <position position="299"/>
    </location>
</feature>
<evidence type="ECO:0000256" key="3">
    <source>
        <dbReference type="ARBA" id="ARBA00004477"/>
    </source>
</evidence>
<keyword evidence="9 22" id="KW-0808">Transferase</keyword>
<evidence type="ECO:0000259" key="25">
    <source>
        <dbReference type="PROSITE" id="PS52048"/>
    </source>
</evidence>
<comment type="subcellular location">
    <subcellularLocation>
        <location evidence="3">Endoplasmic reticulum membrane</location>
        <topology evidence="3">Multi-pass membrane protein</topology>
    </subcellularLocation>
</comment>
<gene>
    <name evidence="26" type="ORF">QBC47DRAFT_303367</name>
</gene>
<keyword evidence="11 21" id="KW-0833">Ubl conjugation pathway</keyword>
<evidence type="ECO:0000256" key="1">
    <source>
        <dbReference type="ARBA" id="ARBA00000287"/>
    </source>
</evidence>
<dbReference type="FunFam" id="1.20.120.1760:FF:000022">
    <property type="entry name" value="CDP-diacylglycerol--serine O-phosphatidyltransferase"/>
    <property type="match status" value="1"/>
</dbReference>
<comment type="caution">
    <text evidence="26">The sequence shown here is derived from an EMBL/GenBank/DDBJ whole genome shotgun (WGS) entry which is preliminary data.</text>
</comment>
<dbReference type="PRINTS" id="PR00707">
    <property type="entry name" value="UBCTHYDRLASE"/>
</dbReference>
<evidence type="ECO:0000313" key="26">
    <source>
        <dbReference type="EMBL" id="KAK1753506.1"/>
    </source>
</evidence>
<dbReference type="GO" id="GO:0003882">
    <property type="term" value="F:CDP-diacylglycerol-serine O-phosphatidyltransferase activity"/>
    <property type="evidence" value="ECO:0007669"/>
    <property type="project" value="UniProtKB-EC"/>
</dbReference>
<dbReference type="Proteomes" id="UP001239445">
    <property type="component" value="Unassembled WGS sequence"/>
</dbReference>
<dbReference type="GO" id="GO:0006659">
    <property type="term" value="P:phosphatidylserine biosynthetic process"/>
    <property type="evidence" value="ECO:0007669"/>
    <property type="project" value="UniProtKB-ARBA"/>
</dbReference>
<dbReference type="GO" id="GO:0016579">
    <property type="term" value="P:protein deubiquitination"/>
    <property type="evidence" value="ECO:0007669"/>
    <property type="project" value="TreeGrafter"/>
</dbReference>
<dbReference type="InterPro" id="IPR038765">
    <property type="entry name" value="Papain-like_cys_pep_sf"/>
</dbReference>